<keyword evidence="6" id="KW-1185">Reference proteome</keyword>
<evidence type="ECO:0000313" key="6">
    <source>
        <dbReference type="Proteomes" id="UP001217838"/>
    </source>
</evidence>
<dbReference type="CDD" id="cd00077">
    <property type="entry name" value="HDc"/>
    <property type="match status" value="1"/>
</dbReference>
<dbReference type="PROSITE" id="PS51831">
    <property type="entry name" value="HD"/>
    <property type="match status" value="1"/>
</dbReference>
<dbReference type="SMART" id="SM00471">
    <property type="entry name" value="HDc"/>
    <property type="match status" value="1"/>
</dbReference>
<accession>A0ABT5BH35</accession>
<dbReference type="InterPro" id="IPR006674">
    <property type="entry name" value="HD_domain"/>
</dbReference>
<feature type="non-terminal residue" evidence="5">
    <location>
        <position position="1"/>
    </location>
</feature>
<feature type="domain" description="HD" evidence="3">
    <location>
        <begin position="81"/>
        <end position="203"/>
    </location>
</feature>
<comment type="caution">
    <text evidence="5">The sequence shown here is derived from an EMBL/GenBank/DDBJ whole genome shotgun (WGS) entry which is preliminary data.</text>
</comment>
<proteinExistence type="predicted"/>
<dbReference type="Proteomes" id="UP001217838">
    <property type="component" value="Unassembled WGS sequence"/>
</dbReference>
<feature type="domain" description="HD-GYP" evidence="4">
    <location>
        <begin position="59"/>
        <end position="254"/>
    </location>
</feature>
<dbReference type="PROSITE" id="PS51832">
    <property type="entry name" value="HD_GYP"/>
    <property type="match status" value="1"/>
</dbReference>
<comment type="caution">
    <text evidence="1">Lacks conserved residue(s) required for the propagation of feature annotation.</text>
</comment>
<dbReference type="InterPro" id="IPR052020">
    <property type="entry name" value="Cyclic_di-GMP/3'3'-cGAMP_PDE"/>
</dbReference>
<organism evidence="5 6">
    <name type="scientific">Nannocystis radixulma</name>
    <dbReference type="NCBI Taxonomy" id="2995305"/>
    <lineage>
        <taxon>Bacteria</taxon>
        <taxon>Pseudomonadati</taxon>
        <taxon>Myxococcota</taxon>
        <taxon>Polyangia</taxon>
        <taxon>Nannocystales</taxon>
        <taxon>Nannocystaceae</taxon>
        <taxon>Nannocystis</taxon>
    </lineage>
</organism>
<feature type="domain" description="Response regulatory" evidence="2">
    <location>
        <begin position="1"/>
        <end position="32"/>
    </location>
</feature>
<dbReference type="PROSITE" id="PS50110">
    <property type="entry name" value="RESPONSE_REGULATORY"/>
    <property type="match status" value="1"/>
</dbReference>
<sequence>RDRIRGLRRGASDYLVKPFLPEELKARVSNLLRAQHYESYLTRLNEELATKSSSLETRVHGFFIDTVRTLVAAIDAKDFYTGGHSERVSYFAVRIAEHMKLARPLLRTIELGALLHDVGKIGIPDKVLNKPGALSLEEIEVIRQHTVLGGKILEKSPELAELRRFALHHHERWDGAGYPDRLRGDDIPPSVRVVSVADCWDAMVSDRIYRSGMEPRIAAEKVSKLGGSQFDPAVVEAMMEIWPELELPPNLRPLKPRTSPVENRQGPRVSECGEIYEVHN</sequence>
<dbReference type="Gene3D" id="6.10.250.690">
    <property type="match status" value="1"/>
</dbReference>
<evidence type="ECO:0000259" key="2">
    <source>
        <dbReference type="PROSITE" id="PS50110"/>
    </source>
</evidence>
<evidence type="ECO:0000259" key="4">
    <source>
        <dbReference type="PROSITE" id="PS51832"/>
    </source>
</evidence>
<evidence type="ECO:0000313" key="5">
    <source>
        <dbReference type="EMBL" id="MDC0673008.1"/>
    </source>
</evidence>
<dbReference type="EMBL" id="JAQNDN010000020">
    <property type="protein sequence ID" value="MDC0673008.1"/>
    <property type="molecule type" value="Genomic_DNA"/>
</dbReference>
<evidence type="ECO:0000259" key="3">
    <source>
        <dbReference type="PROSITE" id="PS51831"/>
    </source>
</evidence>
<dbReference type="PANTHER" id="PTHR45228:SF4">
    <property type="entry name" value="LIPOPROTEIN"/>
    <property type="match status" value="1"/>
</dbReference>
<protein>
    <submittedName>
        <fullName evidence="5">HD domain-containing protein</fullName>
    </submittedName>
</protein>
<dbReference type="Pfam" id="PF13487">
    <property type="entry name" value="HD_5"/>
    <property type="match status" value="1"/>
</dbReference>
<dbReference type="SUPFAM" id="SSF109604">
    <property type="entry name" value="HD-domain/PDEase-like"/>
    <property type="match status" value="1"/>
</dbReference>
<dbReference type="RefSeq" id="WP_272005369.1">
    <property type="nucleotide sequence ID" value="NZ_JAQNDN010000020.1"/>
</dbReference>
<gene>
    <name evidence="5" type="ORF">POL58_34965</name>
</gene>
<evidence type="ECO:0000256" key="1">
    <source>
        <dbReference type="PROSITE-ProRule" id="PRU00169"/>
    </source>
</evidence>
<dbReference type="Gene3D" id="1.10.3210.10">
    <property type="entry name" value="Hypothetical protein af1432"/>
    <property type="match status" value="1"/>
</dbReference>
<reference evidence="5 6" key="1">
    <citation type="submission" date="2022-11" db="EMBL/GenBank/DDBJ databases">
        <title>Minimal conservation of predation-associated metabolite biosynthetic gene clusters underscores biosynthetic potential of Myxococcota including descriptions for ten novel species: Archangium lansinium sp. nov., Myxococcus landrumus sp. nov., Nannocystis bai.</title>
        <authorList>
            <person name="Ahearne A."/>
            <person name="Stevens C."/>
            <person name="Dowd S."/>
        </authorList>
    </citation>
    <scope>NUCLEOTIDE SEQUENCE [LARGE SCALE GENOMIC DNA]</scope>
    <source>
        <strain evidence="5 6">NCELM</strain>
    </source>
</reference>
<dbReference type="InterPro" id="IPR011006">
    <property type="entry name" value="CheY-like_superfamily"/>
</dbReference>
<dbReference type="InterPro" id="IPR003607">
    <property type="entry name" value="HD/PDEase_dom"/>
</dbReference>
<dbReference type="NCBIfam" id="TIGR00277">
    <property type="entry name" value="HDIG"/>
    <property type="match status" value="1"/>
</dbReference>
<dbReference type="InterPro" id="IPR037522">
    <property type="entry name" value="HD_GYP_dom"/>
</dbReference>
<name>A0ABT5BH35_9BACT</name>
<dbReference type="InterPro" id="IPR001789">
    <property type="entry name" value="Sig_transdc_resp-reg_receiver"/>
</dbReference>
<dbReference type="SUPFAM" id="SSF52172">
    <property type="entry name" value="CheY-like"/>
    <property type="match status" value="1"/>
</dbReference>
<dbReference type="PANTHER" id="PTHR45228">
    <property type="entry name" value="CYCLIC DI-GMP PHOSPHODIESTERASE TM_0186-RELATED"/>
    <property type="match status" value="1"/>
</dbReference>
<dbReference type="InterPro" id="IPR006675">
    <property type="entry name" value="HDIG_dom"/>
</dbReference>